<keyword evidence="2" id="KW-1185">Reference proteome</keyword>
<organism evidence="1 2">
    <name type="scientific">Seminavis robusta</name>
    <dbReference type="NCBI Taxonomy" id="568900"/>
    <lineage>
        <taxon>Eukaryota</taxon>
        <taxon>Sar</taxon>
        <taxon>Stramenopiles</taxon>
        <taxon>Ochrophyta</taxon>
        <taxon>Bacillariophyta</taxon>
        <taxon>Bacillariophyceae</taxon>
        <taxon>Bacillariophycidae</taxon>
        <taxon>Naviculales</taxon>
        <taxon>Naviculaceae</taxon>
        <taxon>Seminavis</taxon>
    </lineage>
</organism>
<comment type="caution">
    <text evidence="1">The sequence shown here is derived from an EMBL/GenBank/DDBJ whole genome shotgun (WGS) entry which is preliminary data.</text>
</comment>
<evidence type="ECO:0000313" key="2">
    <source>
        <dbReference type="Proteomes" id="UP001153069"/>
    </source>
</evidence>
<accession>A0A9N8HDG1</accession>
<proteinExistence type="predicted"/>
<evidence type="ECO:0008006" key="3">
    <source>
        <dbReference type="Google" id="ProtNLM"/>
    </source>
</evidence>
<protein>
    <recommendedName>
        <fullName evidence="3">DDE Tnp4 domain-containing protein</fullName>
    </recommendedName>
</protein>
<dbReference type="AlphaFoldDB" id="A0A9N8HDG1"/>
<name>A0A9N8HDG1_9STRA</name>
<dbReference type="EMBL" id="CAICTM010000341">
    <property type="protein sequence ID" value="CAB9508315.1"/>
    <property type="molecule type" value="Genomic_DNA"/>
</dbReference>
<sequence length="280" mass="32391">MPVTQATFELAGRNILSRNNGAFPFEDFRSLFGSSVEVVFEAWCYADLGKHSPSTYFGLSCLRRRIPRGSPSQAGWCSSKPTFRKWVRYTLTRLTQYFPELDLPPDSRWHGLSHSGAWRGWRMGLLWLGWSPIEVQSKVVYEEVQWPGVRYEIAICIQTGKICWAYGHFPCGKWPDSKIFQHKLQHELGVNEMVEADRGYTGLPFDVRTPDDYMNEADKIAKSHARARHEIINRRLKQWGCLGQKFRHDLGFHQTCFRAVVMMTQLAIIHGEPVAFDVEY</sequence>
<gene>
    <name evidence="1" type="ORF">SEMRO_342_G121750.1</name>
</gene>
<dbReference type="Proteomes" id="UP001153069">
    <property type="component" value="Unassembled WGS sequence"/>
</dbReference>
<evidence type="ECO:0000313" key="1">
    <source>
        <dbReference type="EMBL" id="CAB9508315.1"/>
    </source>
</evidence>
<reference evidence="1" key="1">
    <citation type="submission" date="2020-06" db="EMBL/GenBank/DDBJ databases">
        <authorList>
            <consortium name="Plant Systems Biology data submission"/>
        </authorList>
    </citation>
    <scope>NUCLEOTIDE SEQUENCE</scope>
    <source>
        <strain evidence="1">D6</strain>
    </source>
</reference>